<dbReference type="SUPFAM" id="SSF89550">
    <property type="entry name" value="PHP domain-like"/>
    <property type="match status" value="1"/>
</dbReference>
<evidence type="ECO:0000256" key="2">
    <source>
        <dbReference type="ARBA" id="ARBA00007331"/>
    </source>
</evidence>
<feature type="compositionally biased region" description="Basic residues" evidence="4">
    <location>
        <begin position="287"/>
        <end position="296"/>
    </location>
</feature>
<gene>
    <name evidence="5" type="ORF">PHISCL_04399</name>
</gene>
<feature type="compositionally biased region" description="Basic and acidic residues" evidence="4">
    <location>
        <begin position="237"/>
        <end position="248"/>
    </location>
</feature>
<evidence type="ECO:0000313" key="5">
    <source>
        <dbReference type="EMBL" id="RJE23242.1"/>
    </source>
</evidence>
<comment type="caution">
    <text evidence="5">The sequence shown here is derived from an EMBL/GenBank/DDBJ whole genome shotgun (WGS) entry which is preliminary data.</text>
</comment>
<dbReference type="InterPro" id="IPR016195">
    <property type="entry name" value="Pol/histidinol_Pase-like"/>
</dbReference>
<proteinExistence type="inferred from homology"/>
<dbReference type="PANTHER" id="PTHR13031">
    <property type="entry name" value="RIBONUCLEASE P SUBUNIT P30"/>
    <property type="match status" value="1"/>
</dbReference>
<dbReference type="GO" id="GO:0005655">
    <property type="term" value="C:nucleolar ribonuclease P complex"/>
    <property type="evidence" value="ECO:0007669"/>
    <property type="project" value="TreeGrafter"/>
</dbReference>
<protein>
    <submittedName>
        <fullName evidence="5">Ribonuclease P</fullName>
    </submittedName>
</protein>
<evidence type="ECO:0000256" key="4">
    <source>
        <dbReference type="SAM" id="MobiDB-lite"/>
    </source>
</evidence>
<dbReference type="InterPro" id="IPR002738">
    <property type="entry name" value="RNase_P_p30"/>
</dbReference>
<organism evidence="5 6">
    <name type="scientific">Aspergillus sclerotialis</name>
    <dbReference type="NCBI Taxonomy" id="2070753"/>
    <lineage>
        <taxon>Eukaryota</taxon>
        <taxon>Fungi</taxon>
        <taxon>Dikarya</taxon>
        <taxon>Ascomycota</taxon>
        <taxon>Pezizomycotina</taxon>
        <taxon>Eurotiomycetes</taxon>
        <taxon>Eurotiomycetidae</taxon>
        <taxon>Eurotiales</taxon>
        <taxon>Aspergillaceae</taxon>
        <taxon>Aspergillus</taxon>
        <taxon>Aspergillus subgen. Polypaecilum</taxon>
    </lineage>
</organism>
<name>A0A3A2ZJD6_9EURO</name>
<comment type="subcellular location">
    <subcellularLocation>
        <location evidence="1">Nucleus</location>
    </subcellularLocation>
</comment>
<evidence type="ECO:0000313" key="6">
    <source>
        <dbReference type="Proteomes" id="UP000266188"/>
    </source>
</evidence>
<dbReference type="OrthoDB" id="17948at2759"/>
<evidence type="ECO:0000256" key="1">
    <source>
        <dbReference type="ARBA" id="ARBA00004123"/>
    </source>
</evidence>
<dbReference type="PANTHER" id="PTHR13031:SF0">
    <property type="entry name" value="RIBONUCLEASE P PROTEIN SUBUNIT P30"/>
    <property type="match status" value="1"/>
</dbReference>
<reference evidence="6" key="1">
    <citation type="submission" date="2017-02" db="EMBL/GenBank/DDBJ databases">
        <authorList>
            <person name="Tafer H."/>
            <person name="Lopandic K."/>
        </authorList>
    </citation>
    <scope>NUCLEOTIDE SEQUENCE [LARGE SCALE GENOMIC DNA]</scope>
    <source>
        <strain evidence="6">CBS 366.77</strain>
    </source>
</reference>
<dbReference type="Proteomes" id="UP000266188">
    <property type="component" value="Unassembled WGS sequence"/>
</dbReference>
<dbReference type="GO" id="GO:0003723">
    <property type="term" value="F:RNA binding"/>
    <property type="evidence" value="ECO:0007669"/>
    <property type="project" value="TreeGrafter"/>
</dbReference>
<evidence type="ECO:0000256" key="3">
    <source>
        <dbReference type="ARBA" id="ARBA00022694"/>
    </source>
</evidence>
<sequence length="313" mass="33998">MFYDLNIPYTSDDPEITHTLNFLAELGYTTVALSQTITGKLPPNLTPPKSPTNAPKSLNLLTRVNVILADPAQNQRLNSLSQNFDLVALRPTNEKSLLNACTNLECDLISLDLSVRLPYHFKFKMLAAAVARGVRFEICYGPGITGSGLEARRNLISNATALIRATRGRGIVVSSEARRALGVRAPWDVINLACVWGLSQERGKEAVCEEARKVTALAKLKRTSWRGIVDVVYGGEKPTEHAGHDKKGAANRKATPQAGKVDNLKRKASIGSEPALEEPEKPLSKREMKRRAKKARLAGADGGPETTAPLPTS</sequence>
<dbReference type="Gene3D" id="3.20.20.140">
    <property type="entry name" value="Metal-dependent hydrolases"/>
    <property type="match status" value="1"/>
</dbReference>
<dbReference type="Pfam" id="PF01876">
    <property type="entry name" value="RNase_P_p30"/>
    <property type="match status" value="1"/>
</dbReference>
<feature type="region of interest" description="Disordered" evidence="4">
    <location>
        <begin position="236"/>
        <end position="313"/>
    </location>
</feature>
<comment type="similarity">
    <text evidence="2">Belongs to the eukaryotic/archaeal RNase P protein component 3 family.</text>
</comment>
<keyword evidence="3" id="KW-0819">tRNA processing</keyword>
<dbReference type="EMBL" id="MVGC01000129">
    <property type="protein sequence ID" value="RJE23242.1"/>
    <property type="molecule type" value="Genomic_DNA"/>
</dbReference>
<dbReference type="STRING" id="2070753.A0A3A2ZJD6"/>
<dbReference type="FunFam" id="3.20.20.140:FF:000053">
    <property type="entry name" value="Ribonuclease P complex subunit Pop2"/>
    <property type="match status" value="1"/>
</dbReference>
<accession>A0A3A2ZJD6</accession>
<keyword evidence="6" id="KW-1185">Reference proteome</keyword>
<dbReference type="GO" id="GO:0008033">
    <property type="term" value="P:tRNA processing"/>
    <property type="evidence" value="ECO:0007669"/>
    <property type="project" value="UniProtKB-KW"/>
</dbReference>
<dbReference type="AlphaFoldDB" id="A0A3A2ZJD6"/>